<evidence type="ECO:0000256" key="2">
    <source>
        <dbReference type="PROSITE-ProRule" id="PRU00708"/>
    </source>
</evidence>
<evidence type="ECO:0000313" key="4">
    <source>
        <dbReference type="Proteomes" id="UP000230069"/>
    </source>
</evidence>
<organism evidence="3 4">
    <name type="scientific">Aquilegia coerulea</name>
    <name type="common">Rocky mountain columbine</name>
    <dbReference type="NCBI Taxonomy" id="218851"/>
    <lineage>
        <taxon>Eukaryota</taxon>
        <taxon>Viridiplantae</taxon>
        <taxon>Streptophyta</taxon>
        <taxon>Embryophyta</taxon>
        <taxon>Tracheophyta</taxon>
        <taxon>Spermatophyta</taxon>
        <taxon>Magnoliopsida</taxon>
        <taxon>Ranunculales</taxon>
        <taxon>Ranunculaceae</taxon>
        <taxon>Thalictroideae</taxon>
        <taxon>Aquilegia</taxon>
    </lineage>
</organism>
<dbReference type="Gene3D" id="1.25.40.10">
    <property type="entry name" value="Tetratricopeptide repeat domain"/>
    <property type="match status" value="2"/>
</dbReference>
<feature type="repeat" description="PPR" evidence="2">
    <location>
        <begin position="159"/>
        <end position="193"/>
    </location>
</feature>
<name>A0A2G5CL25_AQUCA</name>
<dbReference type="Proteomes" id="UP000230069">
    <property type="component" value="Unassembled WGS sequence"/>
</dbReference>
<evidence type="ECO:0000256" key="1">
    <source>
        <dbReference type="ARBA" id="ARBA00022737"/>
    </source>
</evidence>
<dbReference type="GO" id="GO:0003723">
    <property type="term" value="F:RNA binding"/>
    <property type="evidence" value="ECO:0007669"/>
    <property type="project" value="InterPro"/>
</dbReference>
<dbReference type="PROSITE" id="PS51375">
    <property type="entry name" value="PPR"/>
    <property type="match status" value="1"/>
</dbReference>
<accession>A0A2G5CL25</accession>
<evidence type="ECO:0008006" key="5">
    <source>
        <dbReference type="Google" id="ProtNLM"/>
    </source>
</evidence>
<gene>
    <name evidence="3" type="ORF">AQUCO_04700079v1</name>
</gene>
<sequence>MHWSGVKPNQFTYGSVLRVCTSLMCFELGMYYCQAKGIFSENFFAQSVLVDLHSKCGQMEDARRLFGVNQIHGFVARLGFESHGVVIGSLINAYAKCGSVRSARLLYDSMQEKDLISYTTMITGYACEALSNALIDMYAKSGETEDAHCAFDEMEGNKNVDTWTSLITGYAKHGCREKAIALFEKTEETGVKPLSVLFACSYTGMTDKGREYFGSMINVYNISPRAEHYAFNYIVLASIYSEAGLWEEPGKIRKAIVHRKMKKERGCSLL</sequence>
<dbReference type="Pfam" id="PF20431">
    <property type="entry name" value="E_motif"/>
    <property type="match status" value="1"/>
</dbReference>
<dbReference type="STRING" id="218851.A0A2G5CL25"/>
<dbReference type="InParanoid" id="A0A2G5CL25"/>
<evidence type="ECO:0000313" key="3">
    <source>
        <dbReference type="EMBL" id="PIA31959.1"/>
    </source>
</evidence>
<dbReference type="EMBL" id="KZ305064">
    <property type="protein sequence ID" value="PIA31959.1"/>
    <property type="molecule type" value="Genomic_DNA"/>
</dbReference>
<dbReference type="NCBIfam" id="TIGR00756">
    <property type="entry name" value="PPR"/>
    <property type="match status" value="3"/>
</dbReference>
<dbReference type="OrthoDB" id="1859199at2759"/>
<dbReference type="InterPro" id="IPR046848">
    <property type="entry name" value="E_motif"/>
</dbReference>
<dbReference type="PANTHER" id="PTHR47926:SF417">
    <property type="entry name" value="PENTACOTRIPEPTIDE-REPEAT REGION OF PRORP DOMAIN-CONTAINING PROTEIN"/>
    <property type="match status" value="1"/>
</dbReference>
<protein>
    <recommendedName>
        <fullName evidence="5">Pentacotripeptide-repeat region of PRORP domain-containing protein</fullName>
    </recommendedName>
</protein>
<dbReference type="AlphaFoldDB" id="A0A2G5CL25"/>
<dbReference type="PANTHER" id="PTHR47926">
    <property type="entry name" value="PENTATRICOPEPTIDE REPEAT-CONTAINING PROTEIN"/>
    <property type="match status" value="1"/>
</dbReference>
<reference evidence="3 4" key="1">
    <citation type="submission" date="2017-09" db="EMBL/GenBank/DDBJ databases">
        <title>WGS assembly of Aquilegia coerulea Goldsmith.</title>
        <authorList>
            <person name="Hodges S."/>
            <person name="Kramer E."/>
            <person name="Nordborg M."/>
            <person name="Tomkins J."/>
            <person name="Borevitz J."/>
            <person name="Derieg N."/>
            <person name="Yan J."/>
            <person name="Mihaltcheva S."/>
            <person name="Hayes R.D."/>
            <person name="Rokhsar D."/>
        </authorList>
    </citation>
    <scope>NUCLEOTIDE SEQUENCE [LARGE SCALE GENOMIC DNA]</scope>
    <source>
        <strain evidence="4">cv. Goldsmith</strain>
    </source>
</reference>
<keyword evidence="4" id="KW-1185">Reference proteome</keyword>
<dbReference type="InterPro" id="IPR011990">
    <property type="entry name" value="TPR-like_helical_dom_sf"/>
</dbReference>
<proteinExistence type="predicted"/>
<dbReference type="Pfam" id="PF01535">
    <property type="entry name" value="PPR"/>
    <property type="match status" value="4"/>
</dbReference>
<keyword evidence="1" id="KW-0677">Repeat</keyword>
<dbReference type="GO" id="GO:0009451">
    <property type="term" value="P:RNA modification"/>
    <property type="evidence" value="ECO:0007669"/>
    <property type="project" value="InterPro"/>
</dbReference>
<dbReference type="InterPro" id="IPR002885">
    <property type="entry name" value="PPR_rpt"/>
</dbReference>
<dbReference type="InterPro" id="IPR046960">
    <property type="entry name" value="PPR_At4g14850-like_plant"/>
</dbReference>